<keyword evidence="6" id="KW-0813">Transport</keyword>
<dbReference type="PROSITE" id="PS00198">
    <property type="entry name" value="4FE4S_FER_1"/>
    <property type="match status" value="2"/>
</dbReference>
<evidence type="ECO:0000256" key="1">
    <source>
        <dbReference type="ARBA" id="ARBA00022485"/>
    </source>
</evidence>
<dbReference type="SUPFAM" id="SSF46548">
    <property type="entry name" value="alpha-helical ferredoxin"/>
    <property type="match status" value="1"/>
</dbReference>
<keyword evidence="5 6" id="KW-0411">Iron-sulfur</keyword>
<dbReference type="Pfam" id="PF13183">
    <property type="entry name" value="Fer4_8"/>
    <property type="match status" value="1"/>
</dbReference>
<dbReference type="Gene3D" id="1.10.1060.10">
    <property type="entry name" value="Alpha-helical ferredoxin"/>
    <property type="match status" value="1"/>
</dbReference>
<dbReference type="InterPro" id="IPR009051">
    <property type="entry name" value="Helical_ferredxn"/>
</dbReference>
<keyword evidence="3" id="KW-0677">Repeat</keyword>
<evidence type="ECO:0000256" key="3">
    <source>
        <dbReference type="ARBA" id="ARBA00022737"/>
    </source>
</evidence>
<dbReference type="PANTHER" id="PTHR32479">
    <property type="entry name" value="GLYCOLATE OXIDASE IRON-SULFUR SUBUNIT"/>
    <property type="match status" value="1"/>
</dbReference>
<dbReference type="GO" id="GO:0046872">
    <property type="term" value="F:metal ion binding"/>
    <property type="evidence" value="ECO:0007669"/>
    <property type="project" value="UniProtKB-UniRule"/>
</dbReference>
<dbReference type="PROSITE" id="PS51379">
    <property type="entry name" value="4FE4S_FER_2"/>
    <property type="match status" value="2"/>
</dbReference>
<dbReference type="EC" id="1.1.99.14" evidence="6"/>
<keyword evidence="4 6" id="KW-0408">Iron</keyword>
<dbReference type="EMBL" id="CP138327">
    <property type="protein sequence ID" value="WXU00629.1"/>
    <property type="molecule type" value="Genomic_DNA"/>
</dbReference>
<evidence type="ECO:0000259" key="7">
    <source>
        <dbReference type="PROSITE" id="PS51379"/>
    </source>
</evidence>
<dbReference type="GO" id="GO:0051539">
    <property type="term" value="F:4 iron, 4 sulfur cluster binding"/>
    <property type="evidence" value="ECO:0007669"/>
    <property type="project" value="UniProtKB-UniRule"/>
</dbReference>
<dbReference type="InterPro" id="IPR017900">
    <property type="entry name" value="4Fe4S_Fe_S_CS"/>
</dbReference>
<dbReference type="InterPro" id="IPR017896">
    <property type="entry name" value="4Fe4S_Fe-S-bd"/>
</dbReference>
<keyword evidence="2 6" id="KW-0479">Metal-binding</keyword>
<dbReference type="InterPro" id="IPR004017">
    <property type="entry name" value="Cys_rich_dom"/>
</dbReference>
<evidence type="ECO:0000256" key="4">
    <source>
        <dbReference type="ARBA" id="ARBA00023004"/>
    </source>
</evidence>
<dbReference type="Pfam" id="PF02754">
    <property type="entry name" value="CCG"/>
    <property type="match status" value="2"/>
</dbReference>
<name>A0AAU6PI14_9GAMM</name>
<evidence type="ECO:0000256" key="5">
    <source>
        <dbReference type="ARBA" id="ARBA00023014"/>
    </source>
</evidence>
<evidence type="ECO:0000313" key="8">
    <source>
        <dbReference type="EMBL" id="WXU00629.1"/>
    </source>
</evidence>
<gene>
    <name evidence="8" type="primary">lutA_2</name>
    <name evidence="8" type="ORF">Ctma_1355</name>
</gene>
<dbReference type="NCBIfam" id="NF008434">
    <property type="entry name" value="PRK11274.1"/>
    <property type="match status" value="1"/>
</dbReference>
<evidence type="ECO:0000256" key="6">
    <source>
        <dbReference type="PIRNR" id="PIRNR000139"/>
    </source>
</evidence>
<comment type="cofactor">
    <cofactor evidence="6">
        <name>[4Fe-4S] cluster</name>
        <dbReference type="ChEBI" id="CHEBI:49883"/>
    </cofactor>
    <text evidence="6">Binds 2 [4Fe-4S] clusters.</text>
</comment>
<protein>
    <recommendedName>
        <fullName evidence="6">Glycolate oxidase iron-sulfur subunit</fullName>
        <ecNumber evidence="6">1.1.99.14</ecNumber>
    </recommendedName>
</protein>
<accession>A0AAU6PI14</accession>
<organism evidence="8">
    <name type="scientific">Catillopecten margaritatus gill symbiont</name>
    <dbReference type="NCBI Taxonomy" id="3083288"/>
    <lineage>
        <taxon>Bacteria</taxon>
        <taxon>Pseudomonadati</taxon>
        <taxon>Pseudomonadota</taxon>
        <taxon>Gammaproteobacteria</taxon>
        <taxon>sulfur-oxidizing symbionts</taxon>
    </lineage>
</organism>
<dbReference type="PIRSF" id="PIRSF000139">
    <property type="entry name" value="Glc_ox_4Fe-4S"/>
    <property type="match status" value="1"/>
</dbReference>
<keyword evidence="1 6" id="KW-0004">4Fe-4S</keyword>
<feature type="domain" description="4Fe-4S ferredoxin-type" evidence="7">
    <location>
        <begin position="7"/>
        <end position="38"/>
    </location>
</feature>
<comment type="function">
    <text evidence="6">Component of a complex that catalyzes the oxidation of glycolate to glyoxylate.</text>
</comment>
<comment type="catalytic activity">
    <reaction evidence="6">
        <text>glycolate + A = glyoxylate + AH2</text>
        <dbReference type="Rhea" id="RHEA:21264"/>
        <dbReference type="ChEBI" id="CHEBI:13193"/>
        <dbReference type="ChEBI" id="CHEBI:17499"/>
        <dbReference type="ChEBI" id="CHEBI:29805"/>
        <dbReference type="ChEBI" id="CHEBI:36655"/>
        <dbReference type="EC" id="1.1.99.14"/>
    </reaction>
</comment>
<dbReference type="GO" id="GO:0019154">
    <property type="term" value="F:glycolate dehydrogenase activity"/>
    <property type="evidence" value="ECO:0007669"/>
    <property type="project" value="UniProtKB-EC"/>
</dbReference>
<dbReference type="AlphaFoldDB" id="A0AAU6PI14"/>
<keyword evidence="6" id="KW-0249">Electron transport</keyword>
<feature type="domain" description="4Fe-4S ferredoxin-type" evidence="7">
    <location>
        <begin position="58"/>
        <end position="82"/>
    </location>
</feature>
<dbReference type="PANTHER" id="PTHR32479:SF17">
    <property type="entry name" value="GLYCOLATE OXIDASE IRON-SULFUR SUBUNIT"/>
    <property type="match status" value="1"/>
</dbReference>
<reference evidence="8" key="1">
    <citation type="submission" date="2023-10" db="EMBL/GenBank/DDBJ databases">
        <title>The first scallop-associated chemosynthetic bacterial symbiont.</title>
        <authorList>
            <person name="Lin Y.-T."/>
            <person name="Sun J."/>
            <person name="Ip J.C.-H."/>
            <person name="He X."/>
            <person name="Gao Z.-M."/>
            <person name="Perez M."/>
            <person name="Xu T."/>
            <person name="Qian P.-Y."/>
            <person name="Qiu J.-W."/>
        </authorList>
    </citation>
    <scope>NUCLEOTIDE SEQUENCE</scope>
    <source>
        <strain evidence="8">Gill1</strain>
    </source>
</reference>
<comment type="catalytic activity">
    <reaction evidence="6">
        <text>(R)-lactate + A = pyruvate + AH2</text>
        <dbReference type="Rhea" id="RHEA:15089"/>
        <dbReference type="ChEBI" id="CHEBI:13193"/>
        <dbReference type="ChEBI" id="CHEBI:15361"/>
        <dbReference type="ChEBI" id="CHEBI:16004"/>
        <dbReference type="ChEBI" id="CHEBI:17499"/>
    </reaction>
</comment>
<dbReference type="InterPro" id="IPR012257">
    <property type="entry name" value="Glc_ox_4Fe-4S"/>
</dbReference>
<evidence type="ECO:0000256" key="2">
    <source>
        <dbReference type="ARBA" id="ARBA00022723"/>
    </source>
</evidence>
<proteinExistence type="predicted"/>
<sequence length="374" mass="41697">MQTIDIKNLKANDIIRKCVHCGFCLATCPTYQLLGDELDSPRGRIYLIKSALENNDTTTNSLQHLDRCLTCRSCETTCPSGVEYGQLIDIGRELVEEKRPLWQKVYRSGVRRFLTTPVLFNSVGFLFRHSKIQTPVITPKKSAKKVLLLGGCVQPTLAPNINHSIKNILTKLGYEITETPQKQCCGAIDQHLNAHDEAREKIKINIDNWLKADTETIISSASGCGLMVKDYPTLFDKSDAYYQKAQQVVNKTKDIAELLANEDLSQLKLAKVNISYHEPCTLQHGQQLSGLVTSILQKIGYKPAPVKDAHLCCGSAGTYSIFQPKLSKQFQSNKLKNLTTSNPEMIVTANIGCLMHLQAGTKVPVKHWVELLDV</sequence>